<sequence>MLAQAIAVLRRLPPIALPFLVLLTAPLKMTKAEALYEMYASTPYQTGGDVYCSPYAADSYEYPTWAEYFGGGCEGRRCKFSSTGDLLVHHFRCKPGIASQSRRCRSQEEDSSFPHCCLPVCSDALY</sequence>
<comment type="caution">
    <text evidence="1">The sequence shown here is derived from an EMBL/GenBank/DDBJ whole genome shotgun (WGS) entry which is preliminary data.</text>
</comment>
<proteinExistence type="predicted"/>
<gene>
    <name evidence="1" type="ORF">HPB49_006113</name>
</gene>
<evidence type="ECO:0000313" key="2">
    <source>
        <dbReference type="Proteomes" id="UP000821865"/>
    </source>
</evidence>
<protein>
    <submittedName>
        <fullName evidence="1">Uncharacterized protein</fullName>
    </submittedName>
</protein>
<reference evidence="1" key="1">
    <citation type="submission" date="2020-05" db="EMBL/GenBank/DDBJ databases">
        <title>Large-scale comparative analyses of tick genomes elucidate their genetic diversity and vector capacities.</title>
        <authorList>
            <person name="Jia N."/>
            <person name="Wang J."/>
            <person name="Shi W."/>
            <person name="Du L."/>
            <person name="Sun Y."/>
            <person name="Zhan W."/>
            <person name="Jiang J."/>
            <person name="Wang Q."/>
            <person name="Zhang B."/>
            <person name="Ji P."/>
            <person name="Sakyi L.B."/>
            <person name="Cui X."/>
            <person name="Yuan T."/>
            <person name="Jiang B."/>
            <person name="Yang W."/>
            <person name="Lam T.T.-Y."/>
            <person name="Chang Q."/>
            <person name="Ding S."/>
            <person name="Wang X."/>
            <person name="Zhu J."/>
            <person name="Ruan X."/>
            <person name="Zhao L."/>
            <person name="Wei J."/>
            <person name="Que T."/>
            <person name="Du C."/>
            <person name="Cheng J."/>
            <person name="Dai P."/>
            <person name="Han X."/>
            <person name="Huang E."/>
            <person name="Gao Y."/>
            <person name="Liu J."/>
            <person name="Shao H."/>
            <person name="Ye R."/>
            <person name="Li L."/>
            <person name="Wei W."/>
            <person name="Wang X."/>
            <person name="Wang C."/>
            <person name="Yang T."/>
            <person name="Huo Q."/>
            <person name="Li W."/>
            <person name="Guo W."/>
            <person name="Chen H."/>
            <person name="Zhou L."/>
            <person name="Ni X."/>
            <person name="Tian J."/>
            <person name="Zhou Y."/>
            <person name="Sheng Y."/>
            <person name="Liu T."/>
            <person name="Pan Y."/>
            <person name="Xia L."/>
            <person name="Li J."/>
            <person name="Zhao F."/>
            <person name="Cao W."/>
        </authorList>
    </citation>
    <scope>NUCLEOTIDE SEQUENCE</scope>
    <source>
        <strain evidence="1">Dsil-2018</strain>
    </source>
</reference>
<organism evidence="1 2">
    <name type="scientific">Dermacentor silvarum</name>
    <name type="common">Tick</name>
    <dbReference type="NCBI Taxonomy" id="543639"/>
    <lineage>
        <taxon>Eukaryota</taxon>
        <taxon>Metazoa</taxon>
        <taxon>Ecdysozoa</taxon>
        <taxon>Arthropoda</taxon>
        <taxon>Chelicerata</taxon>
        <taxon>Arachnida</taxon>
        <taxon>Acari</taxon>
        <taxon>Parasitiformes</taxon>
        <taxon>Ixodida</taxon>
        <taxon>Ixodoidea</taxon>
        <taxon>Ixodidae</taxon>
        <taxon>Rhipicephalinae</taxon>
        <taxon>Dermacentor</taxon>
    </lineage>
</organism>
<name>A0ACB8D3E5_DERSI</name>
<dbReference type="Proteomes" id="UP000821865">
    <property type="component" value="Chromosome 3"/>
</dbReference>
<accession>A0ACB8D3E5</accession>
<evidence type="ECO:0000313" key="1">
    <source>
        <dbReference type="EMBL" id="KAH7958876.1"/>
    </source>
</evidence>
<keyword evidence="2" id="KW-1185">Reference proteome</keyword>
<dbReference type="EMBL" id="CM023472">
    <property type="protein sequence ID" value="KAH7958876.1"/>
    <property type="molecule type" value="Genomic_DNA"/>
</dbReference>